<gene>
    <name evidence="5" type="ORF">I8J29_26630</name>
</gene>
<feature type="domain" description="Deacetylase PdaC" evidence="4">
    <location>
        <begin position="62"/>
        <end position="161"/>
    </location>
</feature>
<name>A0ABS3WHH7_9BACL</name>
<evidence type="ECO:0000313" key="6">
    <source>
        <dbReference type="Proteomes" id="UP000670947"/>
    </source>
</evidence>
<protein>
    <submittedName>
        <fullName evidence="5">DUF4163 domain-containing protein</fullName>
    </submittedName>
</protein>
<dbReference type="Pfam" id="PF07833">
    <property type="entry name" value="Cu_amine_oxidN1"/>
    <property type="match status" value="1"/>
</dbReference>
<proteinExistence type="predicted"/>
<feature type="domain" description="DUF3298" evidence="3">
    <location>
        <begin position="181"/>
        <end position="249"/>
    </location>
</feature>
<dbReference type="InterPro" id="IPR012854">
    <property type="entry name" value="Cu_amine_oxidase-like_N"/>
</dbReference>
<sequence length="379" mass="39628">MNDRTHNRPVKTMTAAVLGSALLLSAAAPFAFAAEASQTPAAAPVAVVAQANGAVQMTTTVIKKSTDQLETDLEIPVLQGMKDAAYQNALNANIAARAKAAADAIAKQAADDYAANDGSYEFRPYGVTVKAELISNGSAAANGVLSFRVLTYTYTGGAHGGTLAETYNVRNEAKASPIKLKDLFGANYKSVVNRAVQAEMNARPDDFFADQFKSIADNQAFYIKNGVAYVIFQQYEIAPYAAGMPEVAVVIPDGGAAVPAGAVKLPVVANGQNAKAALYAGPGGTVMAPLRSVASALGYTVSYDARTHQTKATKGNDWAKVTANLNRYGFKDMAPFTLGAAPATKNGTLYVPLDFFARVLHADLAYTKQAIVLTSAPAN</sequence>
<feature type="chain" id="PRO_5046464390" evidence="1">
    <location>
        <begin position="34"/>
        <end position="379"/>
    </location>
</feature>
<dbReference type="InterPro" id="IPR021729">
    <property type="entry name" value="DUF3298"/>
</dbReference>
<evidence type="ECO:0000256" key="1">
    <source>
        <dbReference type="SAM" id="SignalP"/>
    </source>
</evidence>
<dbReference type="InterPro" id="IPR037126">
    <property type="entry name" value="PdaC/RsiV-like_sf"/>
</dbReference>
<evidence type="ECO:0000313" key="5">
    <source>
        <dbReference type="EMBL" id="MBO7747771.1"/>
    </source>
</evidence>
<dbReference type="Gene3D" id="3.30.565.40">
    <property type="entry name" value="Fervidobacterium nodosum Rt17-B1 like"/>
    <property type="match status" value="1"/>
</dbReference>
<dbReference type="EMBL" id="JAGGDJ010000039">
    <property type="protein sequence ID" value="MBO7747771.1"/>
    <property type="molecule type" value="Genomic_DNA"/>
</dbReference>
<organism evidence="5 6">
    <name type="scientific">Paenibacillus artemisiicola</name>
    <dbReference type="NCBI Taxonomy" id="1172618"/>
    <lineage>
        <taxon>Bacteria</taxon>
        <taxon>Bacillati</taxon>
        <taxon>Bacillota</taxon>
        <taxon>Bacilli</taxon>
        <taxon>Bacillales</taxon>
        <taxon>Paenibacillaceae</taxon>
        <taxon>Paenibacillus</taxon>
    </lineage>
</organism>
<keyword evidence="1" id="KW-0732">Signal</keyword>
<accession>A0ABS3WHH7</accession>
<feature type="signal peptide" evidence="1">
    <location>
        <begin position="1"/>
        <end position="33"/>
    </location>
</feature>
<keyword evidence="6" id="KW-1185">Reference proteome</keyword>
<evidence type="ECO:0000259" key="4">
    <source>
        <dbReference type="Pfam" id="PF13739"/>
    </source>
</evidence>
<comment type="caution">
    <text evidence="5">The sequence shown here is derived from an EMBL/GenBank/DDBJ whole genome shotgun (WGS) entry which is preliminary data.</text>
</comment>
<dbReference type="SUPFAM" id="SSF55383">
    <property type="entry name" value="Copper amine oxidase, domain N"/>
    <property type="match status" value="1"/>
</dbReference>
<dbReference type="InterPro" id="IPR036582">
    <property type="entry name" value="Mao_N_sf"/>
</dbReference>
<dbReference type="RefSeq" id="WP_208850399.1">
    <property type="nucleotide sequence ID" value="NZ_JAGGDJ010000039.1"/>
</dbReference>
<dbReference type="Pfam" id="PF11738">
    <property type="entry name" value="DUF3298"/>
    <property type="match status" value="1"/>
</dbReference>
<dbReference type="Proteomes" id="UP000670947">
    <property type="component" value="Unassembled WGS sequence"/>
</dbReference>
<dbReference type="Gene3D" id="3.30.457.10">
    <property type="entry name" value="Copper amine oxidase-like, N-terminal domain"/>
    <property type="match status" value="1"/>
</dbReference>
<dbReference type="Gene3D" id="3.90.640.20">
    <property type="entry name" value="Heat-shock cognate protein, ATPase"/>
    <property type="match status" value="1"/>
</dbReference>
<reference evidence="5 6" key="1">
    <citation type="submission" date="2021-03" db="EMBL/GenBank/DDBJ databases">
        <title>Paenibacillus artemisicola MWE-103 whole genome sequence.</title>
        <authorList>
            <person name="Ham Y.J."/>
        </authorList>
    </citation>
    <scope>NUCLEOTIDE SEQUENCE [LARGE SCALE GENOMIC DNA]</scope>
    <source>
        <strain evidence="5 6">MWE-103</strain>
    </source>
</reference>
<evidence type="ECO:0000259" key="3">
    <source>
        <dbReference type="Pfam" id="PF11738"/>
    </source>
</evidence>
<dbReference type="InterPro" id="IPR025303">
    <property type="entry name" value="PdaC"/>
</dbReference>
<dbReference type="Pfam" id="PF13739">
    <property type="entry name" value="PdaC"/>
    <property type="match status" value="1"/>
</dbReference>
<feature type="domain" description="Copper amine oxidase-like N-terminal" evidence="2">
    <location>
        <begin position="270"/>
        <end position="369"/>
    </location>
</feature>
<evidence type="ECO:0000259" key="2">
    <source>
        <dbReference type="Pfam" id="PF07833"/>
    </source>
</evidence>